<sequence>MGIHVSDRGPPRHAERVLITIYGVYNRNMVKRKVLPKKFILNTLIRMYIFKSLVGPYGHVLGADFLF</sequence>
<name>A0AAI8VWQ1_9PEZI</name>
<accession>A0AAI8VWQ1</accession>
<dbReference type="AlphaFoldDB" id="A0AAI8VWQ1"/>
<dbReference type="EMBL" id="CAUWAG010000019">
    <property type="protein sequence ID" value="CAJ2512145.1"/>
    <property type="molecule type" value="Genomic_DNA"/>
</dbReference>
<protein>
    <submittedName>
        <fullName evidence="1">Uu.00g051600.m01.CDS01</fullName>
    </submittedName>
</protein>
<evidence type="ECO:0000313" key="2">
    <source>
        <dbReference type="Proteomes" id="UP001295740"/>
    </source>
</evidence>
<organism evidence="1 2">
    <name type="scientific">Anthostomella pinea</name>
    <dbReference type="NCBI Taxonomy" id="933095"/>
    <lineage>
        <taxon>Eukaryota</taxon>
        <taxon>Fungi</taxon>
        <taxon>Dikarya</taxon>
        <taxon>Ascomycota</taxon>
        <taxon>Pezizomycotina</taxon>
        <taxon>Sordariomycetes</taxon>
        <taxon>Xylariomycetidae</taxon>
        <taxon>Xylariales</taxon>
        <taxon>Xylariaceae</taxon>
        <taxon>Anthostomella</taxon>
    </lineage>
</organism>
<gene>
    <name evidence="1" type="ORF">KHLLAP_LOCUS12613</name>
</gene>
<keyword evidence="2" id="KW-1185">Reference proteome</keyword>
<evidence type="ECO:0000313" key="1">
    <source>
        <dbReference type="EMBL" id="CAJ2512145.1"/>
    </source>
</evidence>
<dbReference type="Proteomes" id="UP001295740">
    <property type="component" value="Unassembled WGS sequence"/>
</dbReference>
<comment type="caution">
    <text evidence="1">The sequence shown here is derived from an EMBL/GenBank/DDBJ whole genome shotgun (WGS) entry which is preliminary data.</text>
</comment>
<proteinExistence type="predicted"/>
<reference evidence="1" key="1">
    <citation type="submission" date="2023-10" db="EMBL/GenBank/DDBJ databases">
        <authorList>
            <person name="Hackl T."/>
        </authorList>
    </citation>
    <scope>NUCLEOTIDE SEQUENCE</scope>
</reference>